<feature type="domain" description="Serine aminopeptidase S33" evidence="1">
    <location>
        <begin position="22"/>
        <end position="158"/>
    </location>
</feature>
<sequence length="261" mass="29162">MVGLNSKLLKKANYTLHTPVGESKATALLIHGLNVRPDSLGWLIDQLTARGIRVVNVQLRGHSKAHCPHHALHRITWEDWVDDLQAPLQEVRNRPAQPCVLIGYSMGALVGLEIAHRYHVTFDRYLLLAPPIQINALSRRLLPLCRRFGRVVLPSFTPKAYRVYPALPIGLFHTLATGIRSVAQRKHPGPLTILIDPCDELVSFAAVKAFAIKHRATLKVIAKKIGDCRYGHIKHLIVDEASLGPATDLLRDYLNRLPLTE</sequence>
<dbReference type="GO" id="GO:0016787">
    <property type="term" value="F:hydrolase activity"/>
    <property type="evidence" value="ECO:0007669"/>
    <property type="project" value="UniProtKB-KW"/>
</dbReference>
<dbReference type="PANTHER" id="PTHR43798">
    <property type="entry name" value="MONOACYLGLYCEROL LIPASE"/>
    <property type="match status" value="1"/>
</dbReference>
<dbReference type="Gene3D" id="3.40.50.1820">
    <property type="entry name" value="alpha/beta hydrolase"/>
    <property type="match status" value="1"/>
</dbReference>
<evidence type="ECO:0000313" key="3">
    <source>
        <dbReference type="Proteomes" id="UP000198510"/>
    </source>
</evidence>
<dbReference type="SUPFAM" id="SSF53474">
    <property type="entry name" value="alpha/beta-Hydrolases"/>
    <property type="match status" value="1"/>
</dbReference>
<dbReference type="EMBL" id="FNFO01000006">
    <property type="protein sequence ID" value="SDL52126.1"/>
    <property type="molecule type" value="Genomic_DNA"/>
</dbReference>
<dbReference type="Proteomes" id="UP000198510">
    <property type="component" value="Unassembled WGS sequence"/>
</dbReference>
<dbReference type="PANTHER" id="PTHR43798:SF33">
    <property type="entry name" value="HYDROLASE, PUTATIVE (AFU_ORTHOLOGUE AFUA_2G14860)-RELATED"/>
    <property type="match status" value="1"/>
</dbReference>
<evidence type="ECO:0000259" key="1">
    <source>
        <dbReference type="Pfam" id="PF12146"/>
    </source>
</evidence>
<organism evidence="2 3">
    <name type="scientific">Catalinimonas alkaloidigena</name>
    <dbReference type="NCBI Taxonomy" id="1075417"/>
    <lineage>
        <taxon>Bacteria</taxon>
        <taxon>Pseudomonadati</taxon>
        <taxon>Bacteroidota</taxon>
        <taxon>Cytophagia</taxon>
        <taxon>Cytophagales</taxon>
        <taxon>Catalimonadaceae</taxon>
        <taxon>Catalinimonas</taxon>
    </lineage>
</organism>
<reference evidence="2 3" key="1">
    <citation type="submission" date="2016-10" db="EMBL/GenBank/DDBJ databases">
        <authorList>
            <person name="de Groot N.N."/>
        </authorList>
    </citation>
    <scope>NUCLEOTIDE SEQUENCE [LARGE SCALE GENOMIC DNA]</scope>
    <source>
        <strain evidence="2 3">DSM 25186</strain>
    </source>
</reference>
<dbReference type="STRING" id="1075417.SAMN05421823_106233"/>
<dbReference type="InterPro" id="IPR029058">
    <property type="entry name" value="AB_hydrolase_fold"/>
</dbReference>
<dbReference type="InterPro" id="IPR022742">
    <property type="entry name" value="Hydrolase_4"/>
</dbReference>
<keyword evidence="2" id="KW-0378">Hydrolase</keyword>
<accession>A0A1G9KR84</accession>
<dbReference type="GO" id="GO:0016020">
    <property type="term" value="C:membrane"/>
    <property type="evidence" value="ECO:0007669"/>
    <property type="project" value="TreeGrafter"/>
</dbReference>
<name>A0A1G9KR84_9BACT</name>
<dbReference type="InterPro" id="IPR050266">
    <property type="entry name" value="AB_hydrolase_sf"/>
</dbReference>
<protein>
    <submittedName>
        <fullName evidence="2">Lysophospholipase, alpha-beta hydrolase superfamily</fullName>
    </submittedName>
</protein>
<dbReference type="AlphaFoldDB" id="A0A1G9KR84"/>
<keyword evidence="3" id="KW-1185">Reference proteome</keyword>
<gene>
    <name evidence="2" type="ORF">SAMN05421823_106233</name>
</gene>
<dbReference type="Pfam" id="PF12146">
    <property type="entry name" value="Hydrolase_4"/>
    <property type="match status" value="1"/>
</dbReference>
<proteinExistence type="predicted"/>
<evidence type="ECO:0000313" key="2">
    <source>
        <dbReference type="EMBL" id="SDL52126.1"/>
    </source>
</evidence>